<organism evidence="5">
    <name type="scientific">Acidithiobacillus sulfuriphilus</name>
    <dbReference type="NCBI Taxonomy" id="1867749"/>
    <lineage>
        <taxon>Bacteria</taxon>
        <taxon>Pseudomonadati</taxon>
        <taxon>Pseudomonadota</taxon>
        <taxon>Acidithiobacillia</taxon>
        <taxon>Acidithiobacillales</taxon>
        <taxon>Acidithiobacillaceae</taxon>
        <taxon>Acidithiobacillus</taxon>
    </lineage>
</organism>
<feature type="binding site" evidence="2">
    <location>
        <position position="3"/>
    </location>
    <ligand>
        <name>substrate</name>
    </ligand>
</feature>
<dbReference type="AlphaFoldDB" id="A0A3M8RJP8"/>
<keyword evidence="1 5" id="KW-0378">Hydrolase</keyword>
<dbReference type="InterPro" id="IPR000086">
    <property type="entry name" value="NUDIX_hydrolase_dom"/>
</dbReference>
<dbReference type="Pfam" id="PF00293">
    <property type="entry name" value="NUDIX"/>
    <property type="match status" value="1"/>
</dbReference>
<feature type="binding site" evidence="2">
    <location>
        <position position="127"/>
    </location>
    <ligand>
        <name>substrate</name>
    </ligand>
</feature>
<dbReference type="EC" id="3.6.1.67" evidence="5"/>
<dbReference type="PROSITE" id="PS51462">
    <property type="entry name" value="NUDIX"/>
    <property type="match status" value="1"/>
</dbReference>
<dbReference type="EMBL" id="RIZI01000135">
    <property type="protein sequence ID" value="RNF67314.1"/>
    <property type="molecule type" value="Genomic_DNA"/>
</dbReference>
<dbReference type="PANTHER" id="PTHR43046:SF14">
    <property type="entry name" value="MUTT_NUDIX FAMILY PROTEIN"/>
    <property type="match status" value="1"/>
</dbReference>
<feature type="binding site" evidence="2">
    <location>
        <position position="34"/>
    </location>
    <ligand>
        <name>substrate</name>
    </ligand>
</feature>
<evidence type="ECO:0000313" key="5">
    <source>
        <dbReference type="EMBL" id="RNF67314.1"/>
    </source>
</evidence>
<name>A0A3M8RJP8_9PROT</name>
<feature type="binding site" evidence="3">
    <location>
        <position position="50"/>
    </location>
    <ligand>
        <name>Mg(2+)</name>
        <dbReference type="ChEBI" id="CHEBI:18420"/>
    </ligand>
</feature>
<accession>A0A3M8RJP8</accession>
<dbReference type="PRINTS" id="PR01404">
    <property type="entry name" value="NPPPHYDRLASE"/>
</dbReference>
<dbReference type="GO" id="GO:0046656">
    <property type="term" value="P:folic acid biosynthetic process"/>
    <property type="evidence" value="ECO:0007669"/>
    <property type="project" value="InterPro"/>
</dbReference>
<evidence type="ECO:0000259" key="4">
    <source>
        <dbReference type="PROSITE" id="PS51462"/>
    </source>
</evidence>
<dbReference type="GO" id="GO:0046872">
    <property type="term" value="F:metal ion binding"/>
    <property type="evidence" value="ECO:0007669"/>
    <property type="project" value="UniProtKB-KW"/>
</dbReference>
<dbReference type="SUPFAM" id="SSF55811">
    <property type="entry name" value="Nudix"/>
    <property type="match status" value="1"/>
</dbReference>
<feature type="binding site" evidence="3">
    <location>
        <position position="54"/>
    </location>
    <ligand>
        <name>Mg(2+)</name>
        <dbReference type="ChEBI" id="CHEBI:18420"/>
    </ligand>
</feature>
<evidence type="ECO:0000256" key="3">
    <source>
        <dbReference type="PIRSR" id="PIRSR603564-2"/>
    </source>
</evidence>
<keyword evidence="3" id="KW-0460">Magnesium</keyword>
<sequence length="149" mass="16604">MFKIPKSILVLIHSGDQVLLLERVRPAGFWQSVTGSLEPGEDWRAAALRELAEETGFAGAGLVDTGVSHRFPIVPPWRDRYAPDVGENEEHIFQLGLAEMCTPCLQPREHRAFRWLPAREAAARTGSWTNRLAILDCCGLTLDDVQKSP</sequence>
<comment type="cofactor">
    <cofactor evidence="3">
        <name>Mg(2+)</name>
        <dbReference type="ChEBI" id="CHEBI:18420"/>
    </cofactor>
    <text evidence="3">Binds 1 Mg(2+) ion per subunit.</text>
</comment>
<evidence type="ECO:0000256" key="1">
    <source>
        <dbReference type="ARBA" id="ARBA00022801"/>
    </source>
</evidence>
<feature type="domain" description="Nudix hydrolase" evidence="4">
    <location>
        <begin position="1"/>
        <end position="138"/>
    </location>
</feature>
<reference evidence="5" key="1">
    <citation type="submission" date="2018-10" db="EMBL/GenBank/DDBJ databases">
        <title>Acidithiobacillus sulfuriphilus sp. nov.: an extremely acidophilic sulfur-oxidizing chemolithotroph isolated from a neutral pH environment.</title>
        <authorList>
            <person name="Falagan C."/>
            <person name="Moya-Beltran A."/>
            <person name="Quatrini R."/>
            <person name="Johnson D.B."/>
        </authorList>
    </citation>
    <scope>NUCLEOTIDE SEQUENCE [LARGE SCALE GENOMIC DNA]</scope>
    <source>
        <strain evidence="5">CJ-2</strain>
    </source>
</reference>
<feature type="binding site" evidence="2">
    <location>
        <position position="23"/>
    </location>
    <ligand>
        <name>substrate</name>
    </ligand>
</feature>
<dbReference type="Gene3D" id="3.90.79.10">
    <property type="entry name" value="Nucleoside Triphosphate Pyrophosphohydrolase"/>
    <property type="match status" value="1"/>
</dbReference>
<proteinExistence type="predicted"/>
<dbReference type="NCBIfam" id="NF006961">
    <property type="entry name" value="PRK09438.1"/>
    <property type="match status" value="1"/>
</dbReference>
<dbReference type="InterPro" id="IPR003564">
    <property type="entry name" value="DHNTPase"/>
</dbReference>
<dbReference type="PROSITE" id="PS00893">
    <property type="entry name" value="NUDIX_BOX"/>
    <property type="match status" value="1"/>
</dbReference>
<dbReference type="InterPro" id="IPR015797">
    <property type="entry name" value="NUDIX_hydrolase-like_dom_sf"/>
</dbReference>
<dbReference type="GO" id="GO:0008828">
    <property type="term" value="F:dATP diphosphatase activity"/>
    <property type="evidence" value="ECO:0007669"/>
    <property type="project" value="InterPro"/>
</dbReference>
<keyword evidence="3" id="KW-0479">Metal-binding</keyword>
<feature type="binding site" evidence="3">
    <location>
        <position position="109"/>
    </location>
    <ligand>
        <name>Mg(2+)</name>
        <dbReference type="ChEBI" id="CHEBI:18420"/>
    </ligand>
</feature>
<dbReference type="PANTHER" id="PTHR43046">
    <property type="entry name" value="GDP-MANNOSE MANNOSYL HYDROLASE"/>
    <property type="match status" value="1"/>
</dbReference>
<evidence type="ECO:0000256" key="2">
    <source>
        <dbReference type="PIRSR" id="PIRSR603564-1"/>
    </source>
</evidence>
<dbReference type="InterPro" id="IPR020084">
    <property type="entry name" value="NUDIX_hydrolase_CS"/>
</dbReference>
<dbReference type="OrthoDB" id="7066556at2"/>
<protein>
    <submittedName>
        <fullName evidence="5">Dihydroneopterin triphosphate diphosphatase</fullName>
        <ecNumber evidence="5">3.6.1.67</ecNumber>
    </submittedName>
</protein>
<dbReference type="CDD" id="cd04664">
    <property type="entry name" value="NUDIX_DHNTPase_like"/>
    <property type="match status" value="1"/>
</dbReference>
<gene>
    <name evidence="5" type="ORF">EC580_04235</name>
</gene>
<dbReference type="GO" id="GO:0019177">
    <property type="term" value="F:dihydroneopterin triphosphate pyrophosphohydrolase activity"/>
    <property type="evidence" value="ECO:0007669"/>
    <property type="project" value="UniProtKB-EC"/>
</dbReference>
<comment type="caution">
    <text evidence="5">The sequence shown here is derived from an EMBL/GenBank/DDBJ whole genome shotgun (WGS) entry which is preliminary data.</text>
</comment>
<dbReference type="RefSeq" id="WP_123102499.1">
    <property type="nucleotide sequence ID" value="NZ_CP127527.1"/>
</dbReference>